<gene>
    <name evidence="1" type="ORF">PLEPLA_LOCUS41982</name>
</gene>
<sequence>MAPVCLYALLTTSGHAPDEWCPGISYKTWIRPSVSSWTVCGGGTPKAYRTRVRSDNPPDDFIPVPNNNQGTVNHDMQVRATVPGLTGQLVMVDEVTDSIKFSTASPDCFTPVPRVQCEPALIGEEHGELCFLFVTCM</sequence>
<dbReference type="Proteomes" id="UP001153269">
    <property type="component" value="Unassembled WGS sequence"/>
</dbReference>
<comment type="caution">
    <text evidence="1">The sequence shown here is derived from an EMBL/GenBank/DDBJ whole genome shotgun (WGS) entry which is preliminary data.</text>
</comment>
<organism evidence="1 2">
    <name type="scientific">Pleuronectes platessa</name>
    <name type="common">European plaice</name>
    <dbReference type="NCBI Taxonomy" id="8262"/>
    <lineage>
        <taxon>Eukaryota</taxon>
        <taxon>Metazoa</taxon>
        <taxon>Chordata</taxon>
        <taxon>Craniata</taxon>
        <taxon>Vertebrata</taxon>
        <taxon>Euteleostomi</taxon>
        <taxon>Actinopterygii</taxon>
        <taxon>Neopterygii</taxon>
        <taxon>Teleostei</taxon>
        <taxon>Neoteleostei</taxon>
        <taxon>Acanthomorphata</taxon>
        <taxon>Carangaria</taxon>
        <taxon>Pleuronectiformes</taxon>
        <taxon>Pleuronectoidei</taxon>
        <taxon>Pleuronectidae</taxon>
        <taxon>Pleuronectes</taxon>
    </lineage>
</organism>
<keyword evidence="2" id="KW-1185">Reference proteome</keyword>
<dbReference type="AlphaFoldDB" id="A0A9N7VR52"/>
<dbReference type="EMBL" id="CADEAL010004203">
    <property type="protein sequence ID" value="CAB1454220.1"/>
    <property type="molecule type" value="Genomic_DNA"/>
</dbReference>
<reference evidence="1" key="1">
    <citation type="submission" date="2020-03" db="EMBL/GenBank/DDBJ databases">
        <authorList>
            <person name="Weist P."/>
        </authorList>
    </citation>
    <scope>NUCLEOTIDE SEQUENCE</scope>
</reference>
<evidence type="ECO:0000313" key="2">
    <source>
        <dbReference type="Proteomes" id="UP001153269"/>
    </source>
</evidence>
<proteinExistence type="predicted"/>
<protein>
    <submittedName>
        <fullName evidence="1">Uncharacterized protein</fullName>
    </submittedName>
</protein>
<evidence type="ECO:0000313" key="1">
    <source>
        <dbReference type="EMBL" id="CAB1454220.1"/>
    </source>
</evidence>
<name>A0A9N7VR52_PLEPL</name>
<accession>A0A9N7VR52</accession>